<dbReference type="AlphaFoldDB" id="A0A369MB80"/>
<dbReference type="Proteomes" id="UP000253970">
    <property type="component" value="Unassembled WGS sequence"/>
</dbReference>
<comment type="caution">
    <text evidence="1">The sequence shown here is derived from an EMBL/GenBank/DDBJ whole genome shotgun (WGS) entry which is preliminary data.</text>
</comment>
<gene>
    <name evidence="1" type="ORF">C1875_11015</name>
</gene>
<reference evidence="1 2" key="1">
    <citation type="journal article" date="2018" name="Elife">
        <title>Discovery and characterization of a prevalent human gut bacterial enzyme sufficient for the inactivation of a family of plant toxins.</title>
        <authorList>
            <person name="Koppel N."/>
            <person name="Bisanz J.E."/>
            <person name="Pandelia M.E."/>
            <person name="Turnbaugh P.J."/>
            <person name="Balskus E.P."/>
        </authorList>
    </citation>
    <scope>NUCLEOTIDE SEQUENCE [LARGE SCALE GENOMIC DNA]</scope>
    <source>
        <strain evidence="1 2">W1 BHI 6</strain>
    </source>
</reference>
<evidence type="ECO:0000313" key="1">
    <source>
        <dbReference type="EMBL" id="RDB68673.1"/>
    </source>
</evidence>
<proteinExistence type="predicted"/>
<sequence length="60" mass="6802">MRVKRHAEHTPYIQKLAKFASSKTDRNFALSEVTARFPKPATTPLSTMITIAPMAFIIRL</sequence>
<name>A0A369MB80_EGGLN</name>
<dbReference type="EMBL" id="PPTU01000018">
    <property type="protein sequence ID" value="RDB68673.1"/>
    <property type="molecule type" value="Genomic_DNA"/>
</dbReference>
<protein>
    <submittedName>
        <fullName evidence="1">Uncharacterized protein</fullName>
    </submittedName>
</protein>
<accession>A0A369MB80</accession>
<organism evidence="1 2">
    <name type="scientific">Eggerthella lenta</name>
    <name type="common">Eubacterium lentum</name>
    <dbReference type="NCBI Taxonomy" id="84112"/>
    <lineage>
        <taxon>Bacteria</taxon>
        <taxon>Bacillati</taxon>
        <taxon>Actinomycetota</taxon>
        <taxon>Coriobacteriia</taxon>
        <taxon>Eggerthellales</taxon>
        <taxon>Eggerthellaceae</taxon>
        <taxon>Eggerthella</taxon>
    </lineage>
</organism>
<evidence type="ECO:0000313" key="2">
    <source>
        <dbReference type="Proteomes" id="UP000253970"/>
    </source>
</evidence>